<dbReference type="RefSeq" id="WP_407866556.1">
    <property type="nucleotide sequence ID" value="NZ_BAAFZP010000002.1"/>
</dbReference>
<evidence type="ECO:0000313" key="2">
    <source>
        <dbReference type="EMBL" id="GAB1584057.1"/>
    </source>
</evidence>
<keyword evidence="3" id="KW-1185">Reference proteome</keyword>
<protein>
    <submittedName>
        <fullName evidence="2">Uncharacterized protein</fullName>
    </submittedName>
</protein>
<evidence type="ECO:0000256" key="1">
    <source>
        <dbReference type="SAM" id="SignalP"/>
    </source>
</evidence>
<comment type="caution">
    <text evidence="2">The sequence shown here is derived from an EMBL/GenBank/DDBJ whole genome shotgun (WGS) entry which is preliminary data.</text>
</comment>
<keyword evidence="1" id="KW-0732">Signal</keyword>
<gene>
    <name evidence="2" type="ORF">PPNSA23_40000</name>
</gene>
<name>A0ABQ0H581_9HYPH</name>
<feature type="signal peptide" evidence="1">
    <location>
        <begin position="1"/>
        <end position="22"/>
    </location>
</feature>
<feature type="chain" id="PRO_5045078375" evidence="1">
    <location>
        <begin position="23"/>
        <end position="208"/>
    </location>
</feature>
<dbReference type="EMBL" id="BAAFZP010000002">
    <property type="protein sequence ID" value="GAB1584057.1"/>
    <property type="molecule type" value="Genomic_DNA"/>
</dbReference>
<reference evidence="2 3" key="1">
    <citation type="submission" date="2024-10" db="EMBL/GenBank/DDBJ databases">
        <title>Isolation, draft genome sequencing and identification of Phyllobacterium sp. NSA23, isolated from leaf soil.</title>
        <authorList>
            <person name="Akita H."/>
        </authorList>
    </citation>
    <scope>NUCLEOTIDE SEQUENCE [LARGE SCALE GENOMIC DNA]</scope>
    <source>
        <strain evidence="2 3">NSA23</strain>
    </source>
</reference>
<accession>A0ABQ0H581</accession>
<dbReference type="Proteomes" id="UP001628091">
    <property type="component" value="Unassembled WGS sequence"/>
</dbReference>
<evidence type="ECO:0000313" key="3">
    <source>
        <dbReference type="Proteomes" id="UP001628091"/>
    </source>
</evidence>
<proteinExistence type="predicted"/>
<sequence>MCSRTKSAPAAFLLLALSGVFGPTNESPAAQDYIVVGNIIWQNNTRDSFDVTLSDYSKDCLPTPGDPKFTVKSGQEYVLHLDILNSCQTMTGFYLKWDYVQKRTYGSSLFSNAYLKASIAYEETVSGGAKKTAPKGELFAKMKKEIWIVTSQTPKEGKREWFRAQCTESFQNCLNQGVTGDGHIGKIIVPTVSGENQAILGITNRFGR</sequence>
<organism evidence="2 3">
    <name type="scientific">Phyllobacterium phragmitis</name>
    <dbReference type="NCBI Taxonomy" id="2670329"/>
    <lineage>
        <taxon>Bacteria</taxon>
        <taxon>Pseudomonadati</taxon>
        <taxon>Pseudomonadota</taxon>
        <taxon>Alphaproteobacteria</taxon>
        <taxon>Hyphomicrobiales</taxon>
        <taxon>Phyllobacteriaceae</taxon>
        <taxon>Phyllobacterium</taxon>
    </lineage>
</organism>